<reference evidence="1" key="1">
    <citation type="journal article" date="2020" name="mSystems">
        <title>Genome- and Community-Level Interaction Insights into Carbon Utilization and Element Cycling Functions of Hydrothermarchaeota in Hydrothermal Sediment.</title>
        <authorList>
            <person name="Zhou Z."/>
            <person name="Liu Y."/>
            <person name="Xu W."/>
            <person name="Pan J."/>
            <person name="Luo Z.H."/>
            <person name="Li M."/>
        </authorList>
    </citation>
    <scope>NUCLEOTIDE SEQUENCE [LARGE SCALE GENOMIC DNA]</scope>
    <source>
        <strain evidence="1">HyVt-443</strain>
    </source>
</reference>
<dbReference type="EMBL" id="DRKP01000024">
    <property type="protein sequence ID" value="HEB95236.1"/>
    <property type="molecule type" value="Genomic_DNA"/>
</dbReference>
<dbReference type="Proteomes" id="UP000886251">
    <property type="component" value="Unassembled WGS sequence"/>
</dbReference>
<proteinExistence type="predicted"/>
<name>A0A831RKN7_9GAMM</name>
<dbReference type="AlphaFoldDB" id="A0A831RKN7"/>
<comment type="caution">
    <text evidence="1">The sequence shown here is derived from an EMBL/GenBank/DDBJ whole genome shotgun (WGS) entry which is preliminary data.</text>
</comment>
<organism evidence="1">
    <name type="scientific">Sedimenticola thiotaurini</name>
    <dbReference type="NCBI Taxonomy" id="1543721"/>
    <lineage>
        <taxon>Bacteria</taxon>
        <taxon>Pseudomonadati</taxon>
        <taxon>Pseudomonadota</taxon>
        <taxon>Gammaproteobacteria</taxon>
        <taxon>Chromatiales</taxon>
        <taxon>Sedimenticolaceae</taxon>
        <taxon>Sedimenticola</taxon>
    </lineage>
</organism>
<evidence type="ECO:0000313" key="1">
    <source>
        <dbReference type="EMBL" id="HEB95236.1"/>
    </source>
</evidence>
<protein>
    <submittedName>
        <fullName evidence="1">Uncharacterized protein</fullName>
    </submittedName>
</protein>
<dbReference type="PROSITE" id="PS51257">
    <property type="entry name" value="PROKAR_LIPOPROTEIN"/>
    <property type="match status" value="1"/>
</dbReference>
<gene>
    <name evidence="1" type="ORF">ENI96_02240</name>
</gene>
<sequence length="136" mass="15618">MQSRPIRILLLLLLILLLGGCQTIQERKSVISLENTLDAYGKVARWGQIAQLYEFLSPELASSTTLPEGLDNVRVTGYEVLKAPVKIDETHAVQTVSISYILRDRQVQHSLLDRQEWVMDPEKKLWYRSNPIPLFE</sequence>
<accession>A0A831RKN7</accession>